<feature type="transmembrane region" description="Helical" evidence="1">
    <location>
        <begin position="51"/>
        <end position="70"/>
    </location>
</feature>
<keyword evidence="1" id="KW-0812">Transmembrane</keyword>
<evidence type="ECO:0000313" key="3">
    <source>
        <dbReference type="Proteomes" id="UP000494105"/>
    </source>
</evidence>
<dbReference type="Proteomes" id="UP000494105">
    <property type="component" value="Unassembled WGS sequence"/>
</dbReference>
<evidence type="ECO:0000256" key="1">
    <source>
        <dbReference type="SAM" id="Phobius"/>
    </source>
</evidence>
<keyword evidence="1" id="KW-0472">Membrane</keyword>
<evidence type="ECO:0000313" key="2">
    <source>
        <dbReference type="EMBL" id="CAB3898450.1"/>
    </source>
</evidence>
<gene>
    <name evidence="2" type="ORF">LMG1861_04163</name>
</gene>
<accession>A0A6S7E6Q6</accession>
<dbReference type="EMBL" id="CADILD010000003">
    <property type="protein sequence ID" value="CAB3898450.1"/>
    <property type="molecule type" value="Genomic_DNA"/>
</dbReference>
<protein>
    <submittedName>
        <fullName evidence="2">Uncharacterized protein</fullName>
    </submittedName>
</protein>
<name>A0A6S7E6Q6_9BURK</name>
<feature type="transmembrane region" description="Helical" evidence="1">
    <location>
        <begin position="21"/>
        <end position="39"/>
    </location>
</feature>
<sequence length="483" mass="50852">MRRYKNNISDRAHMARLLKKGLLVLALFALVWLAVIIWWQESRTLPTGVDIGLYLFALPLALLGALWLGARAVRAARAPKPQPVASTDTPQQAPTSLAELRIVAVAARAGAGDDAASIAQALMEQQRPELDTELKTLQGYPVFAARAPLLNDDELYAAARERGAHADALGTAGLRVTAMLADIAAALTDEAHRRVTQLDVPARDEDWPLLRFDILVPASWSPPARERARTQVLAAAGVWPDSRVAATEHAARDAMAGDTLLRELAATSSDDPATPTWRIVLAGDGYIDQDQVAQWDADASLLTHANPQGRVPGEAAAGVLLSLARNAAPATANADTGKNASFATTPELLVAFSPIAQRAKPADARGAAPEPALAELARDLVERTATAPDSVVHVVSDADHRGSRPLEALGVASQLFSHLDASKDCHAVGVACGHTGVAASLLTLAVAGEACMQSDQPVLTLTLQDPALRCASLVYRPAASTTA</sequence>
<keyword evidence="1" id="KW-1133">Transmembrane helix</keyword>
<organism evidence="2 3">
    <name type="scientific">Achromobacter piechaudii</name>
    <dbReference type="NCBI Taxonomy" id="72556"/>
    <lineage>
        <taxon>Bacteria</taxon>
        <taxon>Pseudomonadati</taxon>
        <taxon>Pseudomonadota</taxon>
        <taxon>Betaproteobacteria</taxon>
        <taxon>Burkholderiales</taxon>
        <taxon>Alcaligenaceae</taxon>
        <taxon>Achromobacter</taxon>
    </lineage>
</organism>
<dbReference type="AlphaFoldDB" id="A0A6S7E6Q6"/>
<reference evidence="2 3" key="1">
    <citation type="submission" date="2020-04" db="EMBL/GenBank/DDBJ databases">
        <authorList>
            <person name="De Canck E."/>
        </authorList>
    </citation>
    <scope>NUCLEOTIDE SEQUENCE [LARGE SCALE GENOMIC DNA]</scope>
    <source>
        <strain evidence="2 3">LMG 1861</strain>
    </source>
</reference>
<proteinExistence type="predicted"/>